<gene>
    <name evidence="1" type="ORF">CLV32_3297</name>
</gene>
<protein>
    <submittedName>
        <fullName evidence="1">Uncharacterized protein</fullName>
    </submittedName>
</protein>
<evidence type="ECO:0000313" key="1">
    <source>
        <dbReference type="EMBL" id="TDO20664.1"/>
    </source>
</evidence>
<dbReference type="Proteomes" id="UP000295499">
    <property type="component" value="Unassembled WGS sequence"/>
</dbReference>
<accession>A0A4R6IF85</accession>
<sequence length="228" mass="26221">MACFIDLVFRARLNLLVSTAQGILQYNIRQPCIAGTYVACYLTIMSLIKFEEVLNDLVDYFLIGDPYLLMDFKRKHQLPDDLITEFTTTDEGDRVVEEGVMIPLTGISNYPYTVYFNLNGNSPELLKAENQLQLQQDGYKLQVKYGVIYLYTIPYLRNFIAEPLVTLEKRSTRISLPNGWYKFAVLAGETEQETGMEPTFEFIITAVSDEPDFTADIQYRFTIDASEY</sequence>
<keyword evidence="2" id="KW-1185">Reference proteome</keyword>
<dbReference type="EMBL" id="SNWM01000004">
    <property type="protein sequence ID" value="TDO20664.1"/>
    <property type="molecule type" value="Genomic_DNA"/>
</dbReference>
<proteinExistence type="predicted"/>
<organism evidence="1 2">
    <name type="scientific">Pedobacter duraquae</name>
    <dbReference type="NCBI Taxonomy" id="425511"/>
    <lineage>
        <taxon>Bacteria</taxon>
        <taxon>Pseudomonadati</taxon>
        <taxon>Bacteroidota</taxon>
        <taxon>Sphingobacteriia</taxon>
        <taxon>Sphingobacteriales</taxon>
        <taxon>Sphingobacteriaceae</taxon>
        <taxon>Pedobacter</taxon>
    </lineage>
</organism>
<comment type="caution">
    <text evidence="1">The sequence shown here is derived from an EMBL/GenBank/DDBJ whole genome shotgun (WGS) entry which is preliminary data.</text>
</comment>
<evidence type="ECO:0000313" key="2">
    <source>
        <dbReference type="Proteomes" id="UP000295499"/>
    </source>
</evidence>
<name>A0A4R6IF85_9SPHI</name>
<reference evidence="1 2" key="1">
    <citation type="submission" date="2019-03" db="EMBL/GenBank/DDBJ databases">
        <title>Genomic Encyclopedia of Archaeal and Bacterial Type Strains, Phase II (KMG-II): from individual species to whole genera.</title>
        <authorList>
            <person name="Goeker M."/>
        </authorList>
    </citation>
    <scope>NUCLEOTIDE SEQUENCE [LARGE SCALE GENOMIC DNA]</scope>
    <source>
        <strain evidence="1 2">DSM 19034</strain>
    </source>
</reference>
<dbReference type="AlphaFoldDB" id="A0A4R6IF85"/>